<dbReference type="Proteomes" id="UP000761534">
    <property type="component" value="Unassembled WGS sequence"/>
</dbReference>
<evidence type="ECO:0000313" key="2">
    <source>
        <dbReference type="EMBL" id="KAA8917815.1"/>
    </source>
</evidence>
<dbReference type="VEuPathDB" id="FungiDB:TRICI_000017"/>
<sequence>MADIEERQTRGQGANTHKPDTPEEAATMAIHKSVRSEVAGSEDRDEEMDEVSHTTNNHQADASVEDHSSPAMGMLNICSRTKTLPKTNAFSRGTTLRGPIRK</sequence>
<accession>A0A642VEK2</accession>
<evidence type="ECO:0000256" key="1">
    <source>
        <dbReference type="SAM" id="MobiDB-lite"/>
    </source>
</evidence>
<comment type="caution">
    <text evidence="2">The sequence shown here is derived from an EMBL/GenBank/DDBJ whole genome shotgun (WGS) entry which is preliminary data.</text>
</comment>
<dbReference type="EMBL" id="SWFS01000007">
    <property type="protein sequence ID" value="KAA8917815.1"/>
    <property type="molecule type" value="Genomic_DNA"/>
</dbReference>
<dbReference type="AlphaFoldDB" id="A0A642VEK2"/>
<reference evidence="2" key="1">
    <citation type="journal article" date="2019" name="G3 (Bethesda)">
        <title>Genome Assemblies of Two Rare Opportunistic Yeast Pathogens: Diutina rugosa (syn. Candida rugosa) and Trichomonascus ciferrii (syn. Candida ciferrii).</title>
        <authorList>
            <person name="Mixao V."/>
            <person name="Saus E."/>
            <person name="Hansen A.P."/>
            <person name="Lass-Florl C."/>
            <person name="Gabaldon T."/>
        </authorList>
    </citation>
    <scope>NUCLEOTIDE SEQUENCE</scope>
    <source>
        <strain evidence="2">CBS 4856</strain>
    </source>
</reference>
<name>A0A642VEK2_9ASCO</name>
<gene>
    <name evidence="2" type="ORF">TRICI_000017</name>
</gene>
<keyword evidence="3" id="KW-1185">Reference proteome</keyword>
<proteinExistence type="predicted"/>
<feature type="region of interest" description="Disordered" evidence="1">
    <location>
        <begin position="1"/>
        <end position="70"/>
    </location>
</feature>
<evidence type="ECO:0000313" key="3">
    <source>
        <dbReference type="Proteomes" id="UP000761534"/>
    </source>
</evidence>
<organism evidence="2 3">
    <name type="scientific">Trichomonascus ciferrii</name>
    <dbReference type="NCBI Taxonomy" id="44093"/>
    <lineage>
        <taxon>Eukaryota</taxon>
        <taxon>Fungi</taxon>
        <taxon>Dikarya</taxon>
        <taxon>Ascomycota</taxon>
        <taxon>Saccharomycotina</taxon>
        <taxon>Dipodascomycetes</taxon>
        <taxon>Dipodascales</taxon>
        <taxon>Trichomonascaceae</taxon>
        <taxon>Trichomonascus</taxon>
        <taxon>Trichomonascus ciferrii complex</taxon>
    </lineage>
</organism>
<protein>
    <submittedName>
        <fullName evidence="2">Uncharacterized protein</fullName>
    </submittedName>
</protein>